<dbReference type="Proteomes" id="UP001319827">
    <property type="component" value="Chromosome"/>
</dbReference>
<proteinExistence type="predicted"/>
<accession>A0ABM8HV00</accession>
<evidence type="ECO:0000313" key="2">
    <source>
        <dbReference type="Proteomes" id="UP001319827"/>
    </source>
</evidence>
<dbReference type="EMBL" id="AP024355">
    <property type="protein sequence ID" value="BCR06752.1"/>
    <property type="molecule type" value="Genomic_DNA"/>
</dbReference>
<reference evidence="1 2" key="2">
    <citation type="journal article" date="2021" name="Int. J. Syst. Evol. Microbiol.">
        <title>Isolation and Polyphasic Characterization of Desulfuromonas versatilis sp. Nov., an Electrogenic Bacteria Capable of Versatile Metabolism Isolated from a Graphene Oxide-Reducing Enrichment Culture.</title>
        <authorList>
            <person name="Xie L."/>
            <person name="Yoshida N."/>
            <person name="Ishii S."/>
            <person name="Meng L."/>
        </authorList>
    </citation>
    <scope>NUCLEOTIDE SEQUENCE [LARGE SCALE GENOMIC DNA]</scope>
    <source>
        <strain evidence="1 2">NIT-T3</strain>
    </source>
</reference>
<reference evidence="1 2" key="1">
    <citation type="journal article" date="2016" name="C (Basel)">
        <title>Selective Growth of and Electricity Production by Marine Exoelectrogenic Bacteria in Self-Aggregated Hydrogel of Microbially Reduced Graphene Oxide.</title>
        <authorList>
            <person name="Yoshida N."/>
            <person name="Goto Y."/>
            <person name="Miyata Y."/>
        </authorList>
    </citation>
    <scope>NUCLEOTIDE SEQUENCE [LARGE SCALE GENOMIC DNA]</scope>
    <source>
        <strain evidence="1 2">NIT-T3</strain>
    </source>
</reference>
<name>A0ABM8HV00_9BACT</name>
<keyword evidence="2" id="KW-1185">Reference proteome</keyword>
<sequence>MSNPAAFIQACNEGRLWVHCDQCNDPKPLNRVERLDTIQNQSYWGPEPWWHDTHEFTCPDCGTVQKSLAQLQE</sequence>
<gene>
    <name evidence="1" type="ORF">DESUT3_38210</name>
</gene>
<organism evidence="1 2">
    <name type="scientific">Desulfuromonas versatilis</name>
    <dbReference type="NCBI Taxonomy" id="2802975"/>
    <lineage>
        <taxon>Bacteria</taxon>
        <taxon>Pseudomonadati</taxon>
        <taxon>Thermodesulfobacteriota</taxon>
        <taxon>Desulfuromonadia</taxon>
        <taxon>Desulfuromonadales</taxon>
        <taxon>Desulfuromonadaceae</taxon>
        <taxon>Desulfuromonas</taxon>
    </lineage>
</organism>
<evidence type="ECO:0000313" key="1">
    <source>
        <dbReference type="EMBL" id="BCR06752.1"/>
    </source>
</evidence>
<dbReference type="RefSeq" id="WP_221250134.1">
    <property type="nucleotide sequence ID" value="NZ_AP024355.1"/>
</dbReference>
<protein>
    <submittedName>
        <fullName evidence="1">Uncharacterized protein</fullName>
    </submittedName>
</protein>